<feature type="region of interest" description="Disordered" evidence="1">
    <location>
        <begin position="483"/>
        <end position="511"/>
    </location>
</feature>
<dbReference type="OMA" id="PLANRCQ"/>
<accession>A7SCW6</accession>
<dbReference type="InParanoid" id="A7SCW6"/>
<dbReference type="Pfam" id="PF14761">
    <property type="entry name" value="HPS3_N"/>
    <property type="match status" value="2"/>
</dbReference>
<feature type="domain" description="BLOC-2 complex member HPS3 C-terminal" evidence="3">
    <location>
        <begin position="1084"/>
        <end position="1157"/>
    </location>
</feature>
<feature type="domain" description="BLOC-2 complex member HPS3 C-terminal" evidence="3">
    <location>
        <begin position="667"/>
        <end position="1018"/>
    </location>
</feature>
<gene>
    <name evidence="4" type="ORF">NEMVEDRAFT_v1g244377</name>
</gene>
<evidence type="ECO:0008006" key="6">
    <source>
        <dbReference type="Google" id="ProtNLM"/>
    </source>
</evidence>
<evidence type="ECO:0000313" key="4">
    <source>
        <dbReference type="EMBL" id="EDO38476.1"/>
    </source>
</evidence>
<feature type="domain" description="BLOC-2 complex member HPS3 N-terminal" evidence="2">
    <location>
        <begin position="5"/>
        <end position="243"/>
    </location>
</feature>
<evidence type="ECO:0000256" key="1">
    <source>
        <dbReference type="SAM" id="MobiDB-lite"/>
    </source>
</evidence>
<feature type="compositionally biased region" description="Basic and acidic residues" evidence="1">
    <location>
        <begin position="228"/>
        <end position="249"/>
    </location>
</feature>
<feature type="domain" description="BLOC-2 complex member HPS3 N-terminal" evidence="2">
    <location>
        <begin position="348"/>
        <end position="469"/>
    </location>
</feature>
<dbReference type="InterPro" id="IPR017216">
    <property type="entry name" value="HPS3"/>
</dbReference>
<dbReference type="STRING" id="45351.A7SCW6"/>
<dbReference type="PANTHER" id="PTHR28633:SF1">
    <property type="entry name" value="BLOC-2 COMPLEX MEMBER HPS3"/>
    <property type="match status" value="1"/>
</dbReference>
<dbReference type="InterPro" id="IPR029438">
    <property type="entry name" value="HPS3_C"/>
</dbReference>
<feature type="compositionally biased region" description="Polar residues" evidence="1">
    <location>
        <begin position="1031"/>
        <end position="1040"/>
    </location>
</feature>
<protein>
    <recommendedName>
        <fullName evidence="6">Hermansky-Pudlak syndrome 3 protein homolog</fullName>
    </recommendedName>
</protein>
<evidence type="ECO:0000313" key="5">
    <source>
        <dbReference type="Proteomes" id="UP000001593"/>
    </source>
</evidence>
<dbReference type="Pfam" id="PF14763">
    <property type="entry name" value="HPS3_C"/>
    <property type="match status" value="2"/>
</dbReference>
<dbReference type="EMBL" id="DS469625">
    <property type="protein sequence ID" value="EDO38476.1"/>
    <property type="molecule type" value="Genomic_DNA"/>
</dbReference>
<evidence type="ECO:0000259" key="2">
    <source>
        <dbReference type="Pfam" id="PF14761"/>
    </source>
</evidence>
<dbReference type="PANTHER" id="PTHR28633">
    <property type="entry name" value="HERMANSKY-PUDLAK SYNDROME 3 PROTEIN"/>
    <property type="match status" value="1"/>
</dbReference>
<dbReference type="eggNOG" id="ENOG502QRQB">
    <property type="taxonomic scope" value="Eukaryota"/>
</dbReference>
<evidence type="ECO:0000259" key="3">
    <source>
        <dbReference type="Pfam" id="PF14763"/>
    </source>
</evidence>
<proteinExistence type="predicted"/>
<dbReference type="PhylomeDB" id="A7SCW6"/>
<name>A7SCW6_NEMVE</name>
<organism evidence="4 5">
    <name type="scientific">Nematostella vectensis</name>
    <name type="common">Starlet sea anemone</name>
    <dbReference type="NCBI Taxonomy" id="45351"/>
    <lineage>
        <taxon>Eukaryota</taxon>
        <taxon>Metazoa</taxon>
        <taxon>Cnidaria</taxon>
        <taxon>Anthozoa</taxon>
        <taxon>Hexacorallia</taxon>
        <taxon>Actiniaria</taxon>
        <taxon>Edwardsiidae</taxon>
        <taxon>Nematostella</taxon>
    </lineage>
</organism>
<dbReference type="GO" id="GO:0005737">
    <property type="term" value="C:cytoplasm"/>
    <property type="evidence" value="ECO:0000318"/>
    <property type="project" value="GO_Central"/>
</dbReference>
<feature type="compositionally biased region" description="Polar residues" evidence="1">
    <location>
        <begin position="502"/>
        <end position="511"/>
    </location>
</feature>
<dbReference type="Proteomes" id="UP000001593">
    <property type="component" value="Unassembled WGS sequence"/>
</dbReference>
<feature type="region of interest" description="Disordered" evidence="1">
    <location>
        <begin position="228"/>
        <end position="256"/>
    </location>
</feature>
<dbReference type="HOGENOM" id="CLU_257961_0_0_1"/>
<dbReference type="InterPro" id="IPR029437">
    <property type="entry name" value="HPS3_N"/>
</dbReference>
<sequence>MVKVLLCHYFRSQRVFSDSFNPTSLHASRQFIFIGVEGCRVFVYCLDQPNFPVFCQFSTISTAVKLISNDAGNYVASIERRQQREAVTYARVYFNWERASKNEAVRVVVAGYSSYQRNNEDSSQQFFAVELPSRTSITALACCKNTGNIIIACDGKLSVYRLCSTVITKPEVEAVRFSCDLEHLIDIEPGVVIRGVDICDHFIAFRSKLEARAIKLVFPKQALNLNIEGERENNKTQANQRDEEEHKDSIQNPPNKQQAVTYDECVYWEFDKTASSPHHTNQSSPLMFDEVLFRTVRTESCYVDTYSESKEILGPMTEVRGHPLKVGFAGRFGIGINVGCNDVNVCGVTMLYRRFRKEQLCNSDSGIGALHSLQLLPTYTKGLPLNDETVSSPLVSFDPQQPLLGGMCVMVSGPKEGYVYDIYNKAMLLSQYKYTSDTIKVSVCHTLLHAITKQGLETYTVRMYAAASQGLRTDRVLQHNLSSMQNEKKESKIASADEGSDPGSTSEASAELNQVLETSCTSSVTSSMDGSLSSFSKEFSLRESHQGFGPLGSEYNQNTEADYTLMQLIRSAPFSTRQERQILNQQLPIHELQCLLQICPSPTLDICLIGMHPFVDLAYLLCSREDVVLFTRATHDLPSTRHGHPNPNERPIPEWAIYVLHSMDPLQLYKAMMPLANRCQRQNPQAYYHLVCEQQLLLRSSSLLEPAGVDEGKRKKIRKLLTESALNLASICSKVHHGEANLAADYYEMTGLPLWEVVNRAWNVGPPYGPGMAEYLDRKLFGPDEPVTVSESTSKRIFRIYSRVKPSRVSEIVLTSSLNGFSPETAIHALEDLKKVEDSSYKFTPIDKLVLSILYLHQCEPYQARSELVSIKEEELVQTLSVNYFLLHEDLKHLTPLAQLLRKHTPVVFLEIMLLLHNSKKLPQGTILSLLGVNKPDAYRNSQVLKFLESILNDKKQQESFQTIAALLARIYLYRIMENQKTTRSVSVAHKTHSHVPKGDGYFGQRLPWLDKISPFSEATPAPSPNCPVSMKTSGQSSPRLTRHLARPMSPSTTKIFARSSVPFTGHHVSPGGGTDSRCTCCCCTEDLLKIQSLLSSSFADRALCETMLTEMNGKEFAGDLSIRLLCYPRLDQHKKAVAQILQKCSSILLQYCQDFFQVDLAKPSLTIVHNYHPAISYHRPQLPSSHLLPSSATTIQPSLTIVHNYHLAIYHHCPQLPSTTTITPSLTIVHNYHPAISHHRPQLPSSHLLQSSSKTAIQPSLTIVHHYHPAISNHHPQLPSSHLLPSSTTTIHNYHPAISYKRPQLPSSHLLPSSSKTAIQPSLTIIHHYHMSHFPFGTNSHGVLPQ</sequence>
<keyword evidence="5" id="KW-1185">Reference proteome</keyword>
<feature type="region of interest" description="Disordered" evidence="1">
    <location>
        <begin position="1019"/>
        <end position="1051"/>
    </location>
</feature>
<reference evidence="4 5" key="1">
    <citation type="journal article" date="2007" name="Science">
        <title>Sea anemone genome reveals ancestral eumetazoan gene repertoire and genomic organization.</title>
        <authorList>
            <person name="Putnam N.H."/>
            <person name="Srivastava M."/>
            <person name="Hellsten U."/>
            <person name="Dirks B."/>
            <person name="Chapman J."/>
            <person name="Salamov A."/>
            <person name="Terry A."/>
            <person name="Shapiro H."/>
            <person name="Lindquist E."/>
            <person name="Kapitonov V.V."/>
            <person name="Jurka J."/>
            <person name="Genikhovich G."/>
            <person name="Grigoriev I.V."/>
            <person name="Lucas S.M."/>
            <person name="Steele R.E."/>
            <person name="Finnerty J.R."/>
            <person name="Technau U."/>
            <person name="Martindale M.Q."/>
            <person name="Rokhsar D.S."/>
        </authorList>
    </citation>
    <scope>NUCLEOTIDE SEQUENCE [LARGE SCALE GENOMIC DNA]</scope>
    <source>
        <strain evidence="5">CH2 X CH6</strain>
    </source>
</reference>